<dbReference type="InterPro" id="IPR014044">
    <property type="entry name" value="CAP_dom"/>
</dbReference>
<dbReference type="PaxDb" id="4577-GRMZM2G008367_P01"/>
<reference evidence="3" key="2">
    <citation type="submission" date="2015-12" db="EMBL/GenBank/DDBJ databases">
        <title>Update maize B73 reference genome by single molecule sequencing technologies.</title>
        <authorList>
            <consortium name="Maize Genome Sequencing Project"/>
            <person name="Ware D."/>
        </authorList>
    </citation>
    <scope>NUCLEOTIDE SEQUENCE</scope>
    <source>
        <tissue evidence="3">Seedling</tissue>
    </source>
</reference>
<keyword evidence="6" id="KW-1267">Proteomics identification</keyword>
<dbReference type="SMR" id="A0A1D6HMS4"/>
<dbReference type="InterPro" id="IPR018244">
    <property type="entry name" value="Allrgn_V5/Tpx1_CS"/>
</dbReference>
<dbReference type="EnsemblPlants" id="Zm00001eb257320_T001">
    <property type="protein sequence ID" value="Zm00001eb257320_P001"/>
    <property type="gene ID" value="Zm00001eb257320"/>
</dbReference>
<dbReference type="PRINTS" id="PR00837">
    <property type="entry name" value="V5TPXLIKE"/>
</dbReference>
<name>A0A1D6HMS4_MAIZE</name>
<feature type="domain" description="SCP" evidence="2">
    <location>
        <begin position="48"/>
        <end position="178"/>
    </location>
</feature>
<dbReference type="SMART" id="SM00198">
    <property type="entry name" value="SCP"/>
    <property type="match status" value="1"/>
</dbReference>
<dbReference type="Pfam" id="PF00188">
    <property type="entry name" value="CAP"/>
    <property type="match status" value="1"/>
</dbReference>
<evidence type="ECO:0000256" key="1">
    <source>
        <dbReference type="SAM" id="SignalP"/>
    </source>
</evidence>
<evidence type="ECO:0000313" key="3">
    <source>
        <dbReference type="EMBL" id="AQK75614.1"/>
    </source>
</evidence>
<dbReference type="InterPro" id="IPR001283">
    <property type="entry name" value="CRISP-related"/>
</dbReference>
<dbReference type="PROSITE" id="PS01009">
    <property type="entry name" value="CRISP_1"/>
    <property type="match status" value="1"/>
</dbReference>
<dbReference type="AlphaFoldDB" id="A0A1D6HMS4"/>
<accession>A0A1D6HMS4</accession>
<dbReference type="eggNOG" id="KOG3017">
    <property type="taxonomic scope" value="Eukaryota"/>
</dbReference>
<evidence type="ECO:0000313" key="4">
    <source>
        <dbReference type="EnsemblPlants" id="Zm00001eb257320_P001"/>
    </source>
</evidence>
<proteinExistence type="evidence at protein level"/>
<evidence type="ECO:0007829" key="6">
    <source>
        <dbReference type="PeptideAtlas" id="A0A1D6HMS4"/>
    </source>
</evidence>
<feature type="chain" id="PRO_5010804935" evidence="1">
    <location>
        <begin position="29"/>
        <end position="182"/>
    </location>
</feature>
<keyword evidence="5" id="KW-1185">Reference proteome</keyword>
<sequence length="182" mass="19683">MECTSSRRRRSRLSRCLLLVCAVASLLCHSPGPAAAAAAPRRLLQTCPGQDFDVPHAHLRARDNVKPLKYTEELSARAAQWAQQYRSDCEAAAPAPGINVFLGAAGATWLPSDAVAAWAEEEQHYDYGSNSCSTGKACGRYTQMVWRGSKEFGCAVVDCDSGKTLMACLYEPQGNVAGQRPF</sequence>
<evidence type="ECO:0000259" key="2">
    <source>
        <dbReference type="SMART" id="SM00198"/>
    </source>
</evidence>
<dbReference type="Gramene" id="Zm00001eb257320_T001">
    <property type="protein sequence ID" value="Zm00001eb257320_P001"/>
    <property type="gene ID" value="Zm00001eb257320"/>
</dbReference>
<reference evidence="4" key="3">
    <citation type="submission" date="2019-07" db="EMBL/GenBank/DDBJ databases">
        <authorList>
            <person name="Seetharam A."/>
            <person name="Woodhouse M."/>
            <person name="Cannon E."/>
        </authorList>
    </citation>
    <scope>NUCLEOTIDE SEQUENCE [LARGE SCALE GENOMIC DNA]</scope>
    <source>
        <strain evidence="4">cv. B73</strain>
    </source>
</reference>
<keyword evidence="1" id="KW-0732">Signal</keyword>
<dbReference type="KEGG" id="zma:103627835"/>
<feature type="signal peptide" evidence="1">
    <location>
        <begin position="1"/>
        <end position="28"/>
    </location>
</feature>
<dbReference type="ExpressionAtlas" id="A0A1D6HMS4">
    <property type="expression patterns" value="baseline and differential"/>
</dbReference>
<dbReference type="OrthoDB" id="337038at2759"/>
<dbReference type="InterPro" id="IPR035940">
    <property type="entry name" value="CAP_sf"/>
</dbReference>
<dbReference type="GO" id="GO:0005615">
    <property type="term" value="C:extracellular space"/>
    <property type="evidence" value="ECO:0000318"/>
    <property type="project" value="GO_Central"/>
</dbReference>
<dbReference type="Proteomes" id="UP000007305">
    <property type="component" value="Chromosome 5"/>
</dbReference>
<dbReference type="FunFam" id="3.40.33.10:FF:000023">
    <property type="entry name" value="Pathogenesis-related protein-1-like"/>
    <property type="match status" value="1"/>
</dbReference>
<dbReference type="EMBL" id="CM000781">
    <property type="protein sequence ID" value="AQK75614.1"/>
    <property type="molecule type" value="Genomic_DNA"/>
</dbReference>
<dbReference type="OMA" id="NSKEFGC"/>
<dbReference type="PANTHER" id="PTHR10334">
    <property type="entry name" value="CYSTEINE-RICH SECRETORY PROTEIN-RELATED"/>
    <property type="match status" value="1"/>
</dbReference>
<dbReference type="SUPFAM" id="SSF55797">
    <property type="entry name" value="PR-1-like"/>
    <property type="match status" value="1"/>
</dbReference>
<organism evidence="4 5">
    <name type="scientific">Zea mays</name>
    <name type="common">Maize</name>
    <dbReference type="NCBI Taxonomy" id="4577"/>
    <lineage>
        <taxon>Eukaryota</taxon>
        <taxon>Viridiplantae</taxon>
        <taxon>Streptophyta</taxon>
        <taxon>Embryophyta</taxon>
        <taxon>Tracheophyta</taxon>
        <taxon>Spermatophyta</taxon>
        <taxon>Magnoliopsida</taxon>
        <taxon>Liliopsida</taxon>
        <taxon>Poales</taxon>
        <taxon>Poaceae</taxon>
        <taxon>PACMAD clade</taxon>
        <taxon>Panicoideae</taxon>
        <taxon>Andropogonodae</taxon>
        <taxon>Andropogoneae</taxon>
        <taxon>Tripsacinae</taxon>
        <taxon>Zea</taxon>
    </lineage>
</organism>
<evidence type="ECO:0000313" key="5">
    <source>
        <dbReference type="Proteomes" id="UP000007305"/>
    </source>
</evidence>
<reference evidence="5" key="1">
    <citation type="journal article" date="2009" name="Science">
        <title>The B73 maize genome: complexity, diversity, and dynamics.</title>
        <authorList>
            <person name="Schnable P.S."/>
            <person name="Ware D."/>
            <person name="Fulton R.S."/>
            <person name="Stein J.C."/>
            <person name="Wei F."/>
            <person name="Pasternak S."/>
            <person name="Liang C."/>
            <person name="Zhang J."/>
            <person name="Fulton L."/>
            <person name="Graves T.A."/>
            <person name="Minx P."/>
            <person name="Reily A.D."/>
            <person name="Courtney L."/>
            <person name="Kruchowski S.S."/>
            <person name="Tomlinson C."/>
            <person name="Strong C."/>
            <person name="Delehaunty K."/>
            <person name="Fronick C."/>
            <person name="Courtney B."/>
            <person name="Rock S.M."/>
            <person name="Belter E."/>
            <person name="Du F."/>
            <person name="Kim K."/>
            <person name="Abbott R.M."/>
            <person name="Cotton M."/>
            <person name="Levy A."/>
            <person name="Marchetto P."/>
            <person name="Ochoa K."/>
            <person name="Jackson S.M."/>
            <person name="Gillam B."/>
            <person name="Chen W."/>
            <person name="Yan L."/>
            <person name="Higginbotham J."/>
            <person name="Cardenas M."/>
            <person name="Waligorski J."/>
            <person name="Applebaum E."/>
            <person name="Phelps L."/>
            <person name="Falcone J."/>
            <person name="Kanchi K."/>
            <person name="Thane T."/>
            <person name="Scimone A."/>
            <person name="Thane N."/>
            <person name="Henke J."/>
            <person name="Wang T."/>
            <person name="Ruppert J."/>
            <person name="Shah N."/>
            <person name="Rotter K."/>
            <person name="Hodges J."/>
            <person name="Ingenthron E."/>
            <person name="Cordes M."/>
            <person name="Kohlberg S."/>
            <person name="Sgro J."/>
            <person name="Delgado B."/>
            <person name="Mead K."/>
            <person name="Chinwalla A."/>
            <person name="Leonard S."/>
            <person name="Crouse K."/>
            <person name="Collura K."/>
            <person name="Kudrna D."/>
            <person name="Currie J."/>
            <person name="He R."/>
            <person name="Angelova A."/>
            <person name="Rajasekar S."/>
            <person name="Mueller T."/>
            <person name="Lomeli R."/>
            <person name="Scara G."/>
            <person name="Ko A."/>
            <person name="Delaney K."/>
            <person name="Wissotski M."/>
            <person name="Lopez G."/>
            <person name="Campos D."/>
            <person name="Braidotti M."/>
            <person name="Ashley E."/>
            <person name="Golser W."/>
            <person name="Kim H."/>
            <person name="Lee S."/>
            <person name="Lin J."/>
            <person name="Dujmic Z."/>
            <person name="Kim W."/>
            <person name="Talag J."/>
            <person name="Zuccolo A."/>
            <person name="Fan C."/>
            <person name="Sebastian A."/>
            <person name="Kramer M."/>
            <person name="Spiegel L."/>
            <person name="Nascimento L."/>
            <person name="Zutavern T."/>
            <person name="Miller B."/>
            <person name="Ambroise C."/>
            <person name="Muller S."/>
            <person name="Spooner W."/>
            <person name="Narechania A."/>
            <person name="Ren L."/>
            <person name="Wei S."/>
            <person name="Kumari S."/>
            <person name="Faga B."/>
            <person name="Levy M.J."/>
            <person name="McMahan L."/>
            <person name="Van Buren P."/>
            <person name="Vaughn M.W."/>
            <person name="Ying K."/>
            <person name="Yeh C.-T."/>
            <person name="Emrich S.J."/>
            <person name="Jia Y."/>
            <person name="Kalyanaraman A."/>
            <person name="Hsia A.-P."/>
            <person name="Barbazuk W.B."/>
            <person name="Baucom R.S."/>
            <person name="Brutnell T.P."/>
            <person name="Carpita N.C."/>
            <person name="Chaparro C."/>
            <person name="Chia J.-M."/>
            <person name="Deragon J.-M."/>
            <person name="Estill J.C."/>
            <person name="Fu Y."/>
            <person name="Jeddeloh J.A."/>
            <person name="Han Y."/>
            <person name="Lee H."/>
            <person name="Li P."/>
            <person name="Lisch D.R."/>
            <person name="Liu S."/>
            <person name="Liu Z."/>
            <person name="Nagel D.H."/>
            <person name="McCann M.C."/>
            <person name="SanMiguel P."/>
            <person name="Myers A.M."/>
            <person name="Nettleton D."/>
            <person name="Nguyen J."/>
            <person name="Penning B.W."/>
            <person name="Ponnala L."/>
            <person name="Schneider K.L."/>
            <person name="Schwartz D.C."/>
            <person name="Sharma A."/>
            <person name="Soderlund C."/>
            <person name="Springer N.M."/>
            <person name="Sun Q."/>
            <person name="Wang H."/>
            <person name="Waterman M."/>
            <person name="Westerman R."/>
            <person name="Wolfgruber T.K."/>
            <person name="Yang L."/>
            <person name="Yu Y."/>
            <person name="Zhang L."/>
            <person name="Zhou S."/>
            <person name="Zhu Q."/>
            <person name="Bennetzen J.L."/>
            <person name="Dawe R.K."/>
            <person name="Jiang J."/>
            <person name="Jiang N."/>
            <person name="Presting G.G."/>
            <person name="Wessler S.R."/>
            <person name="Aluru S."/>
            <person name="Martienssen R.A."/>
            <person name="Clifton S.W."/>
            <person name="McCombie W.R."/>
            <person name="Wing R.A."/>
            <person name="Wilson R.K."/>
        </authorList>
    </citation>
    <scope>NUCLEOTIDE SEQUENCE [LARGE SCALE GENOMIC DNA]</scope>
    <source>
        <strain evidence="5">cv. B73</strain>
    </source>
</reference>
<dbReference type="RefSeq" id="XP_008646372.1">
    <property type="nucleotide sequence ID" value="XM_008648150.3"/>
</dbReference>
<protein>
    <submittedName>
        <fullName evidence="3">Pathogenesis-related protein-1-like</fullName>
    </submittedName>
</protein>
<dbReference type="STRING" id="4577.A0A1D6HMS4"/>
<dbReference type="Gene3D" id="3.40.33.10">
    <property type="entry name" value="CAP"/>
    <property type="match status" value="1"/>
</dbReference>
<gene>
    <name evidence="4" type="primary">LOC103627835</name>
    <name evidence="3" type="ORF">ZEAMMB73_Zm00001d018324</name>
</gene>
<dbReference type="GeneID" id="103627835"/>
<reference evidence="4" key="4">
    <citation type="submission" date="2021-05" db="UniProtKB">
        <authorList>
            <consortium name="EnsemblPlants"/>
        </authorList>
    </citation>
    <scope>IDENTIFICATION</scope>
    <source>
        <strain evidence="4">cv. B73</strain>
    </source>
</reference>